<evidence type="ECO:0000256" key="12">
    <source>
        <dbReference type="RuleBase" id="RU003830"/>
    </source>
</evidence>
<dbReference type="EMBL" id="DQ365900">
    <property type="protein sequence ID" value="ABC96355.1"/>
    <property type="molecule type" value="Genomic_DNA"/>
</dbReference>
<sequence>MKYILQTPCDDKKPLKASLQKFLGIGPKKAIEICDKLGVASSMNLSSLNAYQIHVLTGILNSYDIRHSVRRKKRENIQRLVRISSYRGFRHTAGLPCRGQRTKTNANTARKFKFKIK</sequence>
<evidence type="ECO:0000256" key="8">
    <source>
        <dbReference type="ARBA" id="ARBA00037439"/>
    </source>
</evidence>
<evidence type="ECO:0000256" key="7">
    <source>
        <dbReference type="ARBA" id="ARBA00023274"/>
    </source>
</evidence>
<dbReference type="PROSITE" id="PS50159">
    <property type="entry name" value="RIBOSOMAL_S13_2"/>
    <property type="match status" value="1"/>
</dbReference>
<reference evidence="13" key="2">
    <citation type="submission" date="2006-01" db="EMBL/GenBank/DDBJ databases">
        <authorList>
            <person name="Pombert J.-F."/>
            <person name="Beauchamp P."/>
            <person name="Otis C."/>
            <person name="Lemieux C."/>
            <person name="Turmel M."/>
        </authorList>
    </citation>
    <scope>NUCLEOTIDE SEQUENCE</scope>
</reference>
<proteinExistence type="inferred from homology"/>
<dbReference type="Gene3D" id="1.10.8.50">
    <property type="match status" value="1"/>
</dbReference>
<dbReference type="Gene3D" id="4.10.910.10">
    <property type="entry name" value="30s ribosomal protein s13, domain 2"/>
    <property type="match status" value="1"/>
</dbReference>
<protein>
    <recommendedName>
        <fullName evidence="10">Small ribosomal subunit protein uS13m</fullName>
    </recommendedName>
    <alternativeName>
        <fullName evidence="11">Ribosomal protein S13, mitochondrial</fullName>
    </alternativeName>
</protein>
<name>Q0QIP8_OLTVI</name>
<gene>
    <name evidence="13" type="primary">rps13</name>
</gene>
<evidence type="ECO:0000256" key="10">
    <source>
        <dbReference type="ARBA" id="ARBA00040757"/>
    </source>
</evidence>
<keyword evidence="6 13" id="KW-0496">Mitochondrion</keyword>
<organism evidence="13">
    <name type="scientific">Oltmannsiellopsis viridis</name>
    <name type="common">Marine flagellate</name>
    <name type="synonym">Oltmannsiella viridis</name>
    <dbReference type="NCBI Taxonomy" id="51324"/>
    <lineage>
        <taxon>Eukaryota</taxon>
        <taxon>Viridiplantae</taxon>
        <taxon>Chlorophyta</taxon>
        <taxon>core chlorophytes</taxon>
        <taxon>Ulvophyceae</taxon>
        <taxon>OUU clade</taxon>
        <taxon>Oltmannsiellopsidales</taxon>
        <taxon>Oltmannsiellopsidaceae</taxon>
        <taxon>Oltmannsiellopsis</taxon>
    </lineage>
</organism>
<dbReference type="GO" id="GO:0006412">
    <property type="term" value="P:translation"/>
    <property type="evidence" value="ECO:0007669"/>
    <property type="project" value="InterPro"/>
</dbReference>
<dbReference type="GO" id="GO:0005739">
    <property type="term" value="C:mitochondrion"/>
    <property type="evidence" value="ECO:0007669"/>
    <property type="project" value="UniProtKB-SubCell"/>
</dbReference>
<comment type="function">
    <text evidence="8">Located at the top of the head of the small subunit, it contacts several helices of the 18S rRNA.</text>
</comment>
<dbReference type="RefSeq" id="YP_684397.1">
    <property type="nucleotide sequence ID" value="NC_008256.1"/>
</dbReference>
<keyword evidence="3" id="KW-0699">rRNA-binding</keyword>
<comment type="similarity">
    <text evidence="2 12">Belongs to the universal ribosomal protein uS13 family.</text>
</comment>
<evidence type="ECO:0000256" key="11">
    <source>
        <dbReference type="ARBA" id="ARBA00042802"/>
    </source>
</evidence>
<keyword evidence="5 12" id="KW-0689">Ribosomal protein</keyword>
<dbReference type="GeneID" id="4200931"/>
<accession>Q0QIP8</accession>
<dbReference type="PIRSF" id="PIRSF002134">
    <property type="entry name" value="Ribosomal_S13"/>
    <property type="match status" value="1"/>
</dbReference>
<keyword evidence="4" id="KW-0694">RNA-binding</keyword>
<dbReference type="Pfam" id="PF00416">
    <property type="entry name" value="Ribosomal_S13"/>
    <property type="match status" value="1"/>
</dbReference>
<evidence type="ECO:0000256" key="9">
    <source>
        <dbReference type="ARBA" id="ARBA00038537"/>
    </source>
</evidence>
<dbReference type="GO" id="GO:0003735">
    <property type="term" value="F:structural constituent of ribosome"/>
    <property type="evidence" value="ECO:0007669"/>
    <property type="project" value="InterPro"/>
</dbReference>
<dbReference type="GO" id="GO:0019843">
    <property type="term" value="F:rRNA binding"/>
    <property type="evidence" value="ECO:0007669"/>
    <property type="project" value="UniProtKB-KW"/>
</dbReference>
<reference evidence="13" key="1">
    <citation type="journal article" date="2006" name="Curr. Genet.">
        <title>The complete mitochondrial DNA sequence of the green alga Oltmannsiellopsis viridis: evolutionary trends of the mitochondrial genome in the Ulvophyceae.</title>
        <authorList>
            <person name="Pombert J.F."/>
            <person name="Beauchamp P."/>
            <person name="Otis C."/>
            <person name="Lemieux C."/>
            <person name="Turmel M."/>
        </authorList>
    </citation>
    <scope>NUCLEOTIDE SEQUENCE</scope>
</reference>
<evidence type="ECO:0000313" key="13">
    <source>
        <dbReference type="EMBL" id="ABC96355.1"/>
    </source>
</evidence>
<dbReference type="PANTHER" id="PTHR10871:SF8">
    <property type="entry name" value="SMALL RIBOSOMAL SUBUNIT PROTEIN US13M"/>
    <property type="match status" value="1"/>
</dbReference>
<dbReference type="AlphaFoldDB" id="Q0QIP8"/>
<comment type="subunit">
    <text evidence="9">Part of the small ribosomal subunit.</text>
</comment>
<dbReference type="InterPro" id="IPR018269">
    <property type="entry name" value="Ribosomal_uS13_CS"/>
</dbReference>
<dbReference type="InterPro" id="IPR027437">
    <property type="entry name" value="Rbsml_uS13_C"/>
</dbReference>
<evidence type="ECO:0000256" key="4">
    <source>
        <dbReference type="ARBA" id="ARBA00022884"/>
    </source>
</evidence>
<geneLocation type="mitochondrion" evidence="13"/>
<dbReference type="InterPro" id="IPR001892">
    <property type="entry name" value="Ribosomal_uS13"/>
</dbReference>
<evidence type="ECO:0000256" key="5">
    <source>
        <dbReference type="ARBA" id="ARBA00022980"/>
    </source>
</evidence>
<keyword evidence="7 12" id="KW-0687">Ribonucleoprotein</keyword>
<dbReference type="GO" id="GO:0015935">
    <property type="term" value="C:small ribosomal subunit"/>
    <property type="evidence" value="ECO:0007669"/>
    <property type="project" value="TreeGrafter"/>
</dbReference>
<dbReference type="SUPFAM" id="SSF46946">
    <property type="entry name" value="S13-like H2TH domain"/>
    <property type="match status" value="1"/>
</dbReference>
<evidence type="ECO:0000256" key="1">
    <source>
        <dbReference type="ARBA" id="ARBA00004173"/>
    </source>
</evidence>
<dbReference type="InterPro" id="IPR010979">
    <property type="entry name" value="Ribosomal_uS13-like_H2TH"/>
</dbReference>
<dbReference type="PANTHER" id="PTHR10871">
    <property type="entry name" value="30S RIBOSOMAL PROTEIN S13/40S RIBOSOMAL PROTEIN S18"/>
    <property type="match status" value="1"/>
</dbReference>
<dbReference type="PROSITE" id="PS00646">
    <property type="entry name" value="RIBOSOMAL_S13_1"/>
    <property type="match status" value="1"/>
</dbReference>
<evidence type="ECO:0000256" key="6">
    <source>
        <dbReference type="ARBA" id="ARBA00023128"/>
    </source>
</evidence>
<evidence type="ECO:0000256" key="3">
    <source>
        <dbReference type="ARBA" id="ARBA00022730"/>
    </source>
</evidence>
<evidence type="ECO:0000256" key="2">
    <source>
        <dbReference type="ARBA" id="ARBA00008080"/>
    </source>
</evidence>
<comment type="subcellular location">
    <subcellularLocation>
        <location evidence="1">Mitochondrion</location>
    </subcellularLocation>
</comment>